<sequence length="92" mass="10592">MEVFDTCNEENLNESSSDGTLWETLKELCSRVPAYRMFKDVSGPTGTQKIAFEMIIDNVRPAISRPYDIPLCEFVVLELTQPYLDHDRYIKG</sequence>
<accession>A0A811UF37</accession>
<organism evidence="1 2">
    <name type="scientific">Ceratitis capitata</name>
    <name type="common">Mediterranean fruit fly</name>
    <name type="synonym">Tephritis capitata</name>
    <dbReference type="NCBI Taxonomy" id="7213"/>
    <lineage>
        <taxon>Eukaryota</taxon>
        <taxon>Metazoa</taxon>
        <taxon>Ecdysozoa</taxon>
        <taxon>Arthropoda</taxon>
        <taxon>Hexapoda</taxon>
        <taxon>Insecta</taxon>
        <taxon>Pterygota</taxon>
        <taxon>Neoptera</taxon>
        <taxon>Endopterygota</taxon>
        <taxon>Diptera</taxon>
        <taxon>Brachycera</taxon>
        <taxon>Muscomorpha</taxon>
        <taxon>Tephritoidea</taxon>
        <taxon>Tephritidae</taxon>
        <taxon>Ceratitis</taxon>
        <taxon>Ceratitis</taxon>
    </lineage>
</organism>
<reference evidence="1" key="1">
    <citation type="submission" date="2020-11" db="EMBL/GenBank/DDBJ databases">
        <authorList>
            <person name="Whitehead M."/>
        </authorList>
    </citation>
    <scope>NUCLEOTIDE SEQUENCE</scope>
    <source>
        <strain evidence="1">EGII</strain>
    </source>
</reference>
<keyword evidence="2" id="KW-1185">Reference proteome</keyword>
<dbReference type="Proteomes" id="UP000606786">
    <property type="component" value="Unassembled WGS sequence"/>
</dbReference>
<dbReference type="EMBL" id="CAJHJT010000012">
    <property type="protein sequence ID" value="CAD6997539.1"/>
    <property type="molecule type" value="Genomic_DNA"/>
</dbReference>
<protein>
    <submittedName>
        <fullName evidence="1">(Mediterranean fruit fly) hypothetical protein</fullName>
    </submittedName>
</protein>
<feature type="non-terminal residue" evidence="1">
    <location>
        <position position="1"/>
    </location>
</feature>
<evidence type="ECO:0000313" key="1">
    <source>
        <dbReference type="EMBL" id="CAD6997539.1"/>
    </source>
</evidence>
<gene>
    <name evidence="1" type="ORF">CCAP1982_LOCUS6178</name>
</gene>
<comment type="caution">
    <text evidence="1">The sequence shown here is derived from an EMBL/GenBank/DDBJ whole genome shotgun (WGS) entry which is preliminary data.</text>
</comment>
<dbReference type="AlphaFoldDB" id="A0A811UF37"/>
<name>A0A811UF37_CERCA</name>
<evidence type="ECO:0000313" key="2">
    <source>
        <dbReference type="Proteomes" id="UP000606786"/>
    </source>
</evidence>
<proteinExistence type="predicted"/>